<feature type="domain" description="Flagellar basal-body/hook protein C-terminal" evidence="3">
    <location>
        <begin position="248"/>
        <end position="292"/>
    </location>
</feature>
<feature type="domain" description="Flagellar hook protein FlgE/F/G-like D1" evidence="4">
    <location>
        <begin position="126"/>
        <end position="162"/>
    </location>
</feature>
<dbReference type="AlphaFoldDB" id="A0A198A054"/>
<evidence type="ECO:0000259" key="3">
    <source>
        <dbReference type="Pfam" id="PF06429"/>
    </source>
</evidence>
<evidence type="ECO:0000313" key="5">
    <source>
        <dbReference type="EMBL" id="OAS14555.1"/>
    </source>
</evidence>
<dbReference type="RefSeq" id="WP_068669565.1">
    <property type="nucleotide sequence ID" value="NZ_LYPB01000089.1"/>
</dbReference>
<dbReference type="PANTHER" id="PTHR30435">
    <property type="entry name" value="FLAGELLAR PROTEIN"/>
    <property type="match status" value="1"/>
</dbReference>
<comment type="similarity">
    <text evidence="1">Belongs to the flagella basal body rod proteins family.</text>
</comment>
<accession>A0A198A054</accession>
<protein>
    <submittedName>
        <fullName evidence="5">Flagellar basal body rod protein</fullName>
    </submittedName>
</protein>
<dbReference type="InterPro" id="IPR037925">
    <property type="entry name" value="FlgE/F/G-like"/>
</dbReference>
<dbReference type="Pfam" id="PF00460">
    <property type="entry name" value="Flg_bb_rod"/>
    <property type="match status" value="1"/>
</dbReference>
<dbReference type="Pfam" id="PF06429">
    <property type="entry name" value="Flg_bbr_C"/>
    <property type="match status" value="1"/>
</dbReference>
<evidence type="ECO:0000256" key="1">
    <source>
        <dbReference type="ARBA" id="ARBA00009677"/>
    </source>
</evidence>
<keyword evidence="6" id="KW-1185">Reference proteome</keyword>
<dbReference type="InterPro" id="IPR053967">
    <property type="entry name" value="LlgE_F_G-like_D1"/>
</dbReference>
<dbReference type="PROSITE" id="PS00588">
    <property type="entry name" value="FLAGELLA_BB_ROD"/>
    <property type="match status" value="1"/>
</dbReference>
<gene>
    <name evidence="5" type="ORF">A8708_34220</name>
</gene>
<dbReference type="GO" id="GO:0071978">
    <property type="term" value="P:bacterial-type flagellum-dependent swarming motility"/>
    <property type="evidence" value="ECO:0007669"/>
    <property type="project" value="TreeGrafter"/>
</dbReference>
<keyword evidence="5" id="KW-0282">Flagellum</keyword>
<keyword evidence="5" id="KW-0969">Cilium</keyword>
<comment type="caution">
    <text evidence="5">The sequence shown here is derived from an EMBL/GenBank/DDBJ whole genome shotgun (WGS) entry which is preliminary data.</text>
</comment>
<dbReference type="SUPFAM" id="SSF117143">
    <property type="entry name" value="Flagellar hook protein flgE"/>
    <property type="match status" value="1"/>
</dbReference>
<evidence type="ECO:0000313" key="6">
    <source>
        <dbReference type="Proteomes" id="UP000078454"/>
    </source>
</evidence>
<dbReference type="EMBL" id="LYPB01000089">
    <property type="protein sequence ID" value="OAS14555.1"/>
    <property type="molecule type" value="Genomic_DNA"/>
</dbReference>
<reference evidence="5 6" key="1">
    <citation type="submission" date="2016-05" db="EMBL/GenBank/DDBJ databases">
        <title>Paenibacillus sp. 1ZS3-15 nov., isolated from the rhizosphere soil.</title>
        <authorList>
            <person name="Zhang X.X."/>
            <person name="Zhang J."/>
        </authorList>
    </citation>
    <scope>NUCLEOTIDE SEQUENCE [LARGE SCALE GENOMIC DNA]</scope>
    <source>
        <strain evidence="5 6">1ZS3-15</strain>
    </source>
</reference>
<dbReference type="PANTHER" id="PTHR30435:SF19">
    <property type="entry name" value="FLAGELLAR BASAL-BODY ROD PROTEIN FLGG"/>
    <property type="match status" value="1"/>
</dbReference>
<sequence>MLRGLYTAAAGMISEQRRHDTITNNIANLNSPGFKQGNALSRSFPEMLISTIRGGKDASPAPLGKMSLGVFSEESISVHTQGDLQETQNPFDFALVSNIQLPGVVFDATGKYVNAEGERTFQPQALFTVLNPNGEQRYSLNGKFTVDAAGQLVNANGELVLGRDGQALVLLDGAGQPISNFKVTAKGEFMDSNGRPILDAAGDPVGLMLSRAENPNLLLREGNGLLRINPGDEATISQVAPGDQVEVRQGFIERSNVDSAQSMVDMMSALRAYEANQKVIQSYDKSMDKAANEVGRV</sequence>
<dbReference type="Pfam" id="PF22692">
    <property type="entry name" value="LlgE_F_G_D1"/>
    <property type="match status" value="1"/>
</dbReference>
<feature type="domain" description="Flagellar basal body rod protein N-terminal" evidence="2">
    <location>
        <begin position="5"/>
        <end position="35"/>
    </location>
</feature>
<dbReference type="Proteomes" id="UP000078454">
    <property type="component" value="Unassembled WGS sequence"/>
</dbReference>
<dbReference type="STRING" id="1850517.A8708_34220"/>
<dbReference type="InterPro" id="IPR019776">
    <property type="entry name" value="Flagellar_basal_body_rod_CS"/>
</dbReference>
<proteinExistence type="inferred from homology"/>
<name>A0A198A054_9BACL</name>
<dbReference type="OrthoDB" id="9800375at2"/>
<keyword evidence="5" id="KW-0966">Cell projection</keyword>
<dbReference type="InterPro" id="IPR010930">
    <property type="entry name" value="Flg_bb/hook_C_dom"/>
</dbReference>
<evidence type="ECO:0000259" key="2">
    <source>
        <dbReference type="Pfam" id="PF00460"/>
    </source>
</evidence>
<evidence type="ECO:0000259" key="4">
    <source>
        <dbReference type="Pfam" id="PF22692"/>
    </source>
</evidence>
<organism evidence="5 6">
    <name type="scientific">Paenibacillus oryzisoli</name>
    <dbReference type="NCBI Taxonomy" id="1850517"/>
    <lineage>
        <taxon>Bacteria</taxon>
        <taxon>Bacillati</taxon>
        <taxon>Bacillota</taxon>
        <taxon>Bacilli</taxon>
        <taxon>Bacillales</taxon>
        <taxon>Paenibacillaceae</taxon>
        <taxon>Paenibacillus</taxon>
    </lineage>
</organism>
<dbReference type="InterPro" id="IPR001444">
    <property type="entry name" value="Flag_bb_rod_N"/>
</dbReference>
<dbReference type="GO" id="GO:0009288">
    <property type="term" value="C:bacterial-type flagellum"/>
    <property type="evidence" value="ECO:0007669"/>
    <property type="project" value="TreeGrafter"/>
</dbReference>